<reference evidence="2" key="1">
    <citation type="submission" date="2013-04" db="EMBL/GenBank/DDBJ databases">
        <authorList>
            <person name="Qu J."/>
            <person name="Murali S.C."/>
            <person name="Bandaranaike D."/>
            <person name="Bellair M."/>
            <person name="Blankenburg K."/>
            <person name="Chao H."/>
            <person name="Dinh H."/>
            <person name="Doddapaneni H."/>
            <person name="Downs B."/>
            <person name="Dugan-Rocha S."/>
            <person name="Elkadiri S."/>
            <person name="Gnanaolivu R.D."/>
            <person name="Hernandez B."/>
            <person name="Javaid M."/>
            <person name="Jayaseelan J.C."/>
            <person name="Lee S."/>
            <person name="Li M."/>
            <person name="Ming W."/>
            <person name="Munidasa M."/>
            <person name="Muniz J."/>
            <person name="Nguyen L."/>
            <person name="Ongeri F."/>
            <person name="Osuji N."/>
            <person name="Pu L.-L."/>
            <person name="Puazo M."/>
            <person name="Qu C."/>
            <person name="Quiroz J."/>
            <person name="Raj R."/>
            <person name="Weissenberger G."/>
            <person name="Xin Y."/>
            <person name="Zou X."/>
            <person name="Han Y."/>
            <person name="Richards S."/>
            <person name="Worley K."/>
            <person name="Muzny D."/>
            <person name="Gibbs R."/>
        </authorList>
    </citation>
    <scope>NUCLEOTIDE SEQUENCE</scope>
    <source>
        <strain evidence="2">Sampled in the wild</strain>
    </source>
</reference>
<feature type="region of interest" description="Disordered" evidence="1">
    <location>
        <begin position="1"/>
        <end position="48"/>
    </location>
</feature>
<evidence type="ECO:0000256" key="1">
    <source>
        <dbReference type="SAM" id="MobiDB-lite"/>
    </source>
</evidence>
<organism evidence="2 3">
    <name type="scientific">Ladona fulva</name>
    <name type="common">Scarce chaser dragonfly</name>
    <name type="synonym">Libellula fulva</name>
    <dbReference type="NCBI Taxonomy" id="123851"/>
    <lineage>
        <taxon>Eukaryota</taxon>
        <taxon>Metazoa</taxon>
        <taxon>Ecdysozoa</taxon>
        <taxon>Arthropoda</taxon>
        <taxon>Hexapoda</taxon>
        <taxon>Insecta</taxon>
        <taxon>Pterygota</taxon>
        <taxon>Palaeoptera</taxon>
        <taxon>Odonata</taxon>
        <taxon>Epiprocta</taxon>
        <taxon>Anisoptera</taxon>
        <taxon>Libelluloidea</taxon>
        <taxon>Libellulidae</taxon>
        <taxon>Ladona</taxon>
    </lineage>
</organism>
<reference evidence="2" key="2">
    <citation type="submission" date="2017-10" db="EMBL/GenBank/DDBJ databases">
        <title>Ladona fulva Genome sequencing and assembly.</title>
        <authorList>
            <person name="Murali S."/>
            <person name="Richards S."/>
            <person name="Bandaranaike D."/>
            <person name="Bellair M."/>
            <person name="Blankenburg K."/>
            <person name="Chao H."/>
            <person name="Dinh H."/>
            <person name="Doddapaneni H."/>
            <person name="Dugan-Rocha S."/>
            <person name="Elkadiri S."/>
            <person name="Gnanaolivu R."/>
            <person name="Hernandez B."/>
            <person name="Skinner E."/>
            <person name="Javaid M."/>
            <person name="Lee S."/>
            <person name="Li M."/>
            <person name="Ming W."/>
            <person name="Munidasa M."/>
            <person name="Muniz J."/>
            <person name="Nguyen L."/>
            <person name="Hughes D."/>
            <person name="Osuji N."/>
            <person name="Pu L.-L."/>
            <person name="Puazo M."/>
            <person name="Qu C."/>
            <person name="Quiroz J."/>
            <person name="Raj R."/>
            <person name="Weissenberger G."/>
            <person name="Xin Y."/>
            <person name="Zou X."/>
            <person name="Han Y."/>
            <person name="Worley K."/>
            <person name="Muzny D."/>
            <person name="Gibbs R."/>
        </authorList>
    </citation>
    <scope>NUCLEOTIDE SEQUENCE</scope>
    <source>
        <strain evidence="2">Sampled in the wild</strain>
    </source>
</reference>
<proteinExistence type="predicted"/>
<name>A0A8K0JXM6_LADFU</name>
<protein>
    <submittedName>
        <fullName evidence="2">Uncharacterized protein</fullName>
    </submittedName>
</protein>
<dbReference type="EMBL" id="KZ308188">
    <property type="protein sequence ID" value="KAG8224201.1"/>
    <property type="molecule type" value="Genomic_DNA"/>
</dbReference>
<sequence length="149" mass="17148">MKKPPFHITSTPVKRVLQESKKTQENKEKKRMKRHMKKKETTKFSKRKTKLAKLGGDDSIKSCFLRSILFFSSSYPPCETEKSQGKKNAFNSRSTYCRFFDAASSFHCGVSNLAGNQDNYPSVKQVPIRRITSANRKCKDLDGNRQFIT</sequence>
<evidence type="ECO:0000313" key="3">
    <source>
        <dbReference type="Proteomes" id="UP000792457"/>
    </source>
</evidence>
<dbReference type="AlphaFoldDB" id="A0A8K0JXM6"/>
<evidence type="ECO:0000313" key="2">
    <source>
        <dbReference type="EMBL" id="KAG8224201.1"/>
    </source>
</evidence>
<dbReference type="Proteomes" id="UP000792457">
    <property type="component" value="Unassembled WGS sequence"/>
</dbReference>
<feature type="compositionally biased region" description="Basic and acidic residues" evidence="1">
    <location>
        <begin position="16"/>
        <end position="28"/>
    </location>
</feature>
<keyword evidence="3" id="KW-1185">Reference proteome</keyword>
<feature type="compositionally biased region" description="Basic residues" evidence="1">
    <location>
        <begin position="29"/>
        <end position="48"/>
    </location>
</feature>
<accession>A0A8K0JXM6</accession>
<comment type="caution">
    <text evidence="2">The sequence shown here is derived from an EMBL/GenBank/DDBJ whole genome shotgun (WGS) entry which is preliminary data.</text>
</comment>
<gene>
    <name evidence="2" type="ORF">J437_LFUL002657</name>
</gene>